<evidence type="ECO:0000256" key="5">
    <source>
        <dbReference type="ARBA" id="ARBA00022824"/>
    </source>
</evidence>
<feature type="region of interest" description="Disordered" evidence="10">
    <location>
        <begin position="103"/>
        <end position="181"/>
    </location>
</feature>
<evidence type="ECO:0000256" key="1">
    <source>
        <dbReference type="ARBA" id="ARBA00004163"/>
    </source>
</evidence>
<evidence type="ECO:0000256" key="4">
    <source>
        <dbReference type="ARBA" id="ARBA00022692"/>
    </source>
</evidence>
<protein>
    <recommendedName>
        <fullName evidence="14">Synaptobrevin</fullName>
    </recommendedName>
</protein>
<evidence type="ECO:0000256" key="8">
    <source>
        <dbReference type="ARBA" id="ARBA00022989"/>
    </source>
</evidence>
<proteinExistence type="inferred from homology"/>
<keyword evidence="9 11" id="KW-0472">Membrane</keyword>
<feature type="compositionally biased region" description="Low complexity" evidence="10">
    <location>
        <begin position="137"/>
        <end position="146"/>
    </location>
</feature>
<dbReference type="InterPro" id="IPR019150">
    <property type="entry name" value="Vesicle_transport_protein_Use1"/>
</dbReference>
<keyword evidence="6" id="KW-0931">ER-Golgi transport</keyword>
<comment type="caution">
    <text evidence="12">The sequence shown here is derived from an EMBL/GenBank/DDBJ whole genome shotgun (WGS) entry which is preliminary data.</text>
</comment>
<keyword evidence="7" id="KW-0653">Protein transport</keyword>
<keyword evidence="5" id="KW-0256">Endoplasmic reticulum</keyword>
<evidence type="ECO:0000256" key="6">
    <source>
        <dbReference type="ARBA" id="ARBA00022892"/>
    </source>
</evidence>
<gene>
    <name evidence="12" type="ORF">VTL71DRAFT_15292</name>
</gene>
<accession>A0ABR4CGS4</accession>
<organism evidence="12 13">
    <name type="scientific">Oculimacula yallundae</name>
    <dbReference type="NCBI Taxonomy" id="86028"/>
    <lineage>
        <taxon>Eukaryota</taxon>
        <taxon>Fungi</taxon>
        <taxon>Dikarya</taxon>
        <taxon>Ascomycota</taxon>
        <taxon>Pezizomycotina</taxon>
        <taxon>Leotiomycetes</taxon>
        <taxon>Helotiales</taxon>
        <taxon>Ploettnerulaceae</taxon>
        <taxon>Oculimacula</taxon>
    </lineage>
</organism>
<dbReference type="PANTHER" id="PTHR13050:SF7">
    <property type="entry name" value="VESICLE TRANSPORT PROTEIN USE1"/>
    <property type="match status" value="1"/>
</dbReference>
<comment type="subcellular location">
    <subcellularLocation>
        <location evidence="1">Endoplasmic reticulum membrane</location>
        <topology evidence="1">Single-pass type IV membrane protein</topology>
    </subcellularLocation>
</comment>
<keyword evidence="8 11" id="KW-1133">Transmembrane helix</keyword>
<dbReference type="PANTHER" id="PTHR13050">
    <property type="entry name" value="USE1-LIKE PROTEIN"/>
    <property type="match status" value="1"/>
</dbReference>
<keyword evidence="3" id="KW-0813">Transport</keyword>
<feature type="transmembrane region" description="Helical" evidence="11">
    <location>
        <begin position="294"/>
        <end position="314"/>
    </location>
</feature>
<dbReference type="Proteomes" id="UP001595075">
    <property type="component" value="Unassembled WGS sequence"/>
</dbReference>
<evidence type="ECO:0000256" key="3">
    <source>
        <dbReference type="ARBA" id="ARBA00022448"/>
    </source>
</evidence>
<evidence type="ECO:0000256" key="2">
    <source>
        <dbReference type="ARBA" id="ARBA00007891"/>
    </source>
</evidence>
<evidence type="ECO:0000256" key="10">
    <source>
        <dbReference type="SAM" id="MobiDB-lite"/>
    </source>
</evidence>
<evidence type="ECO:0000256" key="11">
    <source>
        <dbReference type="SAM" id="Phobius"/>
    </source>
</evidence>
<evidence type="ECO:0000313" key="13">
    <source>
        <dbReference type="Proteomes" id="UP001595075"/>
    </source>
</evidence>
<sequence>MARLSTTNTPDLTTINLTRLLARLQQTLINPDSVTESRLRTSLEREKVGTNIEYAKTLLVRLEQDALSIKVQSKKHEVQTDLVSKRETIQRLTERLEELNELGDFESKDYDSSEGEDLLGEDTPSEETDSRADIADPASTSSSPIEPTSPPFIPPAQPQPQTQPQAHLPPPITEPEPQSTLRARTKTDALLRAELLTPSSTSTGVSTSTATASTEAMLTHNRTEQENLTGSLLAMASALKESSRAFATSLEEEKSVLDSATSGLDKNELGLEAAQRRMGYLRTMTEGRGWMGRMLMYAWIAGLMVIAILVVFVMPKLRF</sequence>
<evidence type="ECO:0000256" key="9">
    <source>
        <dbReference type="ARBA" id="ARBA00023136"/>
    </source>
</evidence>
<evidence type="ECO:0000313" key="12">
    <source>
        <dbReference type="EMBL" id="KAL2068954.1"/>
    </source>
</evidence>
<comment type="similarity">
    <text evidence="2">Belongs to the USE1 family.</text>
</comment>
<dbReference type="EMBL" id="JAZHXI010000008">
    <property type="protein sequence ID" value="KAL2068954.1"/>
    <property type="molecule type" value="Genomic_DNA"/>
</dbReference>
<reference evidence="12 13" key="1">
    <citation type="journal article" date="2024" name="Commun. Biol.">
        <title>Comparative genomic analysis of thermophilic fungi reveals convergent evolutionary adaptations and gene losses.</title>
        <authorList>
            <person name="Steindorff A.S."/>
            <person name="Aguilar-Pontes M.V."/>
            <person name="Robinson A.J."/>
            <person name="Andreopoulos B."/>
            <person name="LaButti K."/>
            <person name="Kuo A."/>
            <person name="Mondo S."/>
            <person name="Riley R."/>
            <person name="Otillar R."/>
            <person name="Haridas S."/>
            <person name="Lipzen A."/>
            <person name="Grimwood J."/>
            <person name="Schmutz J."/>
            <person name="Clum A."/>
            <person name="Reid I.D."/>
            <person name="Moisan M.C."/>
            <person name="Butler G."/>
            <person name="Nguyen T.T.M."/>
            <person name="Dewar K."/>
            <person name="Conant G."/>
            <person name="Drula E."/>
            <person name="Henrissat B."/>
            <person name="Hansel C."/>
            <person name="Singer S."/>
            <person name="Hutchinson M.I."/>
            <person name="de Vries R.P."/>
            <person name="Natvig D.O."/>
            <person name="Powell A.J."/>
            <person name="Tsang A."/>
            <person name="Grigoriev I.V."/>
        </authorList>
    </citation>
    <scope>NUCLEOTIDE SEQUENCE [LARGE SCALE GENOMIC DNA]</scope>
    <source>
        <strain evidence="12 13">CBS 494.80</strain>
    </source>
</reference>
<keyword evidence="13" id="KW-1185">Reference proteome</keyword>
<evidence type="ECO:0008006" key="14">
    <source>
        <dbReference type="Google" id="ProtNLM"/>
    </source>
</evidence>
<feature type="compositionally biased region" description="Pro residues" evidence="10">
    <location>
        <begin position="147"/>
        <end position="158"/>
    </location>
</feature>
<feature type="compositionally biased region" description="Acidic residues" evidence="10">
    <location>
        <begin position="112"/>
        <end position="127"/>
    </location>
</feature>
<name>A0ABR4CGS4_9HELO</name>
<keyword evidence="4 11" id="KW-0812">Transmembrane</keyword>
<evidence type="ECO:0000256" key="7">
    <source>
        <dbReference type="ARBA" id="ARBA00022927"/>
    </source>
</evidence>